<name>W6Y2X7_COCC2</name>
<sequence>CNRIRNSVYIRRFIAYLIHIRHGCYDFGWLDLRAGLCNNPTLHDEVSVVAVLPDTCDEQNIRYGDMYLWYQHVSCTWGSVFKAAAY</sequence>
<evidence type="ECO:0000313" key="2">
    <source>
        <dbReference type="Proteomes" id="UP000053841"/>
    </source>
</evidence>
<dbReference type="RefSeq" id="XP_007716267.1">
    <property type="nucleotide sequence ID" value="XM_007718077.1"/>
</dbReference>
<dbReference type="KEGG" id="bze:COCCADRAFT_106531"/>
<dbReference type="EMBL" id="KI964748">
    <property type="protein sequence ID" value="EUC29429.1"/>
    <property type="molecule type" value="Genomic_DNA"/>
</dbReference>
<reference evidence="1 2" key="1">
    <citation type="journal article" date="2013" name="PLoS Genet.">
        <title>Comparative genome structure, secondary metabolite, and effector coding capacity across Cochliobolus pathogens.</title>
        <authorList>
            <person name="Condon B.J."/>
            <person name="Leng Y."/>
            <person name="Wu D."/>
            <person name="Bushley K.E."/>
            <person name="Ohm R.A."/>
            <person name="Otillar R."/>
            <person name="Martin J."/>
            <person name="Schackwitz W."/>
            <person name="Grimwood J."/>
            <person name="MohdZainudin N."/>
            <person name="Xue C."/>
            <person name="Wang R."/>
            <person name="Manning V.A."/>
            <person name="Dhillon B."/>
            <person name="Tu Z.J."/>
            <person name="Steffenson B.J."/>
            <person name="Salamov A."/>
            <person name="Sun H."/>
            <person name="Lowry S."/>
            <person name="LaButti K."/>
            <person name="Han J."/>
            <person name="Copeland A."/>
            <person name="Lindquist E."/>
            <person name="Barry K."/>
            <person name="Schmutz J."/>
            <person name="Baker S.E."/>
            <person name="Ciuffetti L.M."/>
            <person name="Grigoriev I.V."/>
            <person name="Zhong S."/>
            <person name="Turgeon B.G."/>
        </authorList>
    </citation>
    <scope>NUCLEOTIDE SEQUENCE [LARGE SCALE GENOMIC DNA]</scope>
    <source>
        <strain evidence="1 2">26-R-13</strain>
    </source>
</reference>
<protein>
    <submittedName>
        <fullName evidence="1">Uncharacterized protein</fullName>
    </submittedName>
</protein>
<dbReference type="HOGENOM" id="CLU_2503799_0_0_1"/>
<gene>
    <name evidence="1" type="ORF">COCCADRAFT_106531</name>
</gene>
<organism evidence="1 2">
    <name type="scientific">Cochliobolus carbonum (strain 26-R-13)</name>
    <name type="common">Maize leaf spot fungus</name>
    <name type="synonym">Bipolaris zeicola</name>
    <dbReference type="NCBI Taxonomy" id="930089"/>
    <lineage>
        <taxon>Eukaryota</taxon>
        <taxon>Fungi</taxon>
        <taxon>Dikarya</taxon>
        <taxon>Ascomycota</taxon>
        <taxon>Pezizomycotina</taxon>
        <taxon>Dothideomycetes</taxon>
        <taxon>Pleosporomycetidae</taxon>
        <taxon>Pleosporales</taxon>
        <taxon>Pleosporineae</taxon>
        <taxon>Pleosporaceae</taxon>
        <taxon>Bipolaris</taxon>
    </lineage>
</organism>
<proteinExistence type="predicted"/>
<dbReference type="AlphaFoldDB" id="W6Y2X7"/>
<accession>W6Y2X7</accession>
<dbReference type="Proteomes" id="UP000053841">
    <property type="component" value="Unassembled WGS sequence"/>
</dbReference>
<keyword evidence="2" id="KW-1185">Reference proteome</keyword>
<feature type="non-terminal residue" evidence="1">
    <location>
        <position position="1"/>
    </location>
</feature>
<evidence type="ECO:0000313" key="1">
    <source>
        <dbReference type="EMBL" id="EUC29429.1"/>
    </source>
</evidence>
<dbReference type="GeneID" id="19143412"/>